<protein>
    <submittedName>
        <fullName evidence="2">Metallo-beta-lactamase superfamily protein</fullName>
    </submittedName>
</protein>
<dbReference type="Gene3D" id="3.60.15.10">
    <property type="entry name" value="Ribonuclease Z/Hydroxyacylglutathione hydrolase-like"/>
    <property type="match status" value="1"/>
</dbReference>
<organism evidence="2 3">
    <name type="scientific">Priestia megaterium (strain ATCC 14581 / DSM 32 / CCUG 1817 / JCM 2506 / NBRC 15308 / NCIMB 9376 / NCTC 10342 / NRRL B-14308 / VKM B-512 / Ford 19)</name>
    <name type="common">Bacillus megaterium</name>
    <dbReference type="NCBI Taxonomy" id="1348623"/>
    <lineage>
        <taxon>Bacteria</taxon>
        <taxon>Bacillati</taxon>
        <taxon>Bacillota</taxon>
        <taxon>Bacilli</taxon>
        <taxon>Bacillales</taxon>
        <taxon>Bacillaceae</taxon>
        <taxon>Priestia</taxon>
    </lineage>
</organism>
<dbReference type="GeneID" id="93644806"/>
<dbReference type="KEGG" id="bmeg:BG04_1330"/>
<dbReference type="Pfam" id="PF00753">
    <property type="entry name" value="Lactamase_B"/>
    <property type="match status" value="1"/>
</dbReference>
<dbReference type="HOGENOM" id="CLU_048478_0_2_9"/>
<dbReference type="InterPro" id="IPR001279">
    <property type="entry name" value="Metallo-B-lactamas"/>
</dbReference>
<dbReference type="InterPro" id="IPR050662">
    <property type="entry name" value="Sec-metab_biosynth-thioest"/>
</dbReference>
<sequence length="318" mass="36438">MNEQLYKIVLPTPFAVGDVNVFVIKGQTVTLIDAGIKTEAAWSVFKEKLNEIGLKPDDIKQVVLTHHHPDHVGMLDFFHKDIAIVGHAKNQPWISQNPDFFEWYDAFFEDHFMKAGVDERFRPYLKRLKASMKYSCHRSLTTSVQEGDYIPDLESWKVLEVPGHAQSHIALYNERTAVMIGGDLLLKHISSNPLIEPPMKPSGERPKTLLQYNHSLRRLLDLEINCIYTGHGDEVLHVRELVQERLQKQSDRADKVLGMIKERPQTAFDICKQLFPTIYEKELGLTLSETIGQLDFLEDANKISTHEKESTLIYSVCS</sequence>
<dbReference type="SUPFAM" id="SSF56281">
    <property type="entry name" value="Metallo-hydrolase/oxidoreductase"/>
    <property type="match status" value="1"/>
</dbReference>
<reference evidence="2 3" key="1">
    <citation type="journal article" date="2015" name="Genome Announc.">
        <title>Complete genome sequences for 35 biothreat assay-relevant bacillus species.</title>
        <authorList>
            <person name="Johnson S.L."/>
            <person name="Daligault H.E."/>
            <person name="Davenport K.W."/>
            <person name="Jaissle J."/>
            <person name="Frey K.G."/>
            <person name="Ladner J.T."/>
            <person name="Broomall S.M."/>
            <person name="Bishop-Lilly K.A."/>
            <person name="Bruce D.C."/>
            <person name="Gibbons H.S."/>
            <person name="Coyne S.R."/>
            <person name="Lo C.C."/>
            <person name="Meincke L."/>
            <person name="Munk A.C."/>
            <person name="Koroleva G.I."/>
            <person name="Rosenzweig C.N."/>
            <person name="Palacios G.F."/>
            <person name="Redden C.L."/>
            <person name="Minogue T.D."/>
            <person name="Chain P.S."/>
        </authorList>
    </citation>
    <scope>NUCLEOTIDE SEQUENCE [LARGE SCALE GENOMIC DNA]</scope>
    <source>
        <strain evidence="3">ATCC 14581 / DSM 32 / JCM 2506 / NBRC 15308 / NCIMB 9376 / NCTC 10342 / NRRL B-14308 / VKM B-512</strain>
    </source>
</reference>
<gene>
    <name evidence="2" type="ORF">BG04_1330</name>
</gene>
<dbReference type="Proteomes" id="UP000031829">
    <property type="component" value="Chromosome"/>
</dbReference>
<accession>A0A0B6AL57</accession>
<evidence type="ECO:0000313" key="2">
    <source>
        <dbReference type="EMBL" id="AJI20529.1"/>
    </source>
</evidence>
<dbReference type="AlphaFoldDB" id="A0A0B6AL57"/>
<dbReference type="RefSeq" id="WP_034648994.1">
    <property type="nucleotide sequence ID" value="NZ_BCVB01000001.1"/>
</dbReference>
<proteinExistence type="predicted"/>
<dbReference type="PANTHER" id="PTHR23131">
    <property type="entry name" value="ENDORIBONUCLEASE LACTB2"/>
    <property type="match status" value="1"/>
</dbReference>
<dbReference type="PANTHER" id="PTHR23131:SF4">
    <property type="entry name" value="METALLO-BETA-LACTAMASE SUPERFAMILY POTEIN"/>
    <property type="match status" value="1"/>
</dbReference>
<name>A0A0B6AL57_PRIM2</name>
<evidence type="ECO:0000313" key="3">
    <source>
        <dbReference type="Proteomes" id="UP000031829"/>
    </source>
</evidence>
<dbReference type="InterPro" id="IPR036866">
    <property type="entry name" value="RibonucZ/Hydroxyglut_hydro"/>
</dbReference>
<dbReference type="SMART" id="SM00849">
    <property type="entry name" value="Lactamase_B"/>
    <property type="match status" value="1"/>
</dbReference>
<evidence type="ECO:0000259" key="1">
    <source>
        <dbReference type="SMART" id="SM00849"/>
    </source>
</evidence>
<dbReference type="EMBL" id="CP009920">
    <property type="protein sequence ID" value="AJI20529.1"/>
    <property type="molecule type" value="Genomic_DNA"/>
</dbReference>
<feature type="domain" description="Metallo-beta-lactamase" evidence="1">
    <location>
        <begin position="18"/>
        <end position="231"/>
    </location>
</feature>